<dbReference type="InterPro" id="IPR000601">
    <property type="entry name" value="PKD_dom"/>
</dbReference>
<dbReference type="SUPFAM" id="SSF49299">
    <property type="entry name" value="PKD domain"/>
    <property type="match status" value="1"/>
</dbReference>
<feature type="active site" description="Charge relay system" evidence="5">
    <location>
        <position position="510"/>
    </location>
</feature>
<feature type="signal peptide" evidence="6">
    <location>
        <begin position="1"/>
        <end position="19"/>
    </location>
</feature>
<dbReference type="Gene3D" id="3.40.50.200">
    <property type="entry name" value="Peptidase S8/S53 domain"/>
    <property type="match status" value="1"/>
</dbReference>
<evidence type="ECO:0000313" key="9">
    <source>
        <dbReference type="Proteomes" id="UP001139353"/>
    </source>
</evidence>
<evidence type="ECO:0000256" key="4">
    <source>
        <dbReference type="ARBA" id="ARBA00022825"/>
    </source>
</evidence>
<dbReference type="Pfam" id="PF22352">
    <property type="entry name" value="K319L-like_PKD"/>
    <property type="match status" value="1"/>
</dbReference>
<keyword evidence="2 5" id="KW-0645">Protease</keyword>
<feature type="active site" description="Charge relay system" evidence="5">
    <location>
        <position position="208"/>
    </location>
</feature>
<evidence type="ECO:0000256" key="5">
    <source>
        <dbReference type="PROSITE-ProRule" id="PRU01240"/>
    </source>
</evidence>
<accession>A0A9X1YPR5</accession>
<keyword evidence="4 5" id="KW-0720">Serine protease</keyword>
<evidence type="ECO:0000256" key="2">
    <source>
        <dbReference type="ARBA" id="ARBA00022670"/>
    </source>
</evidence>
<dbReference type="InterPro" id="IPR023828">
    <property type="entry name" value="Peptidase_S8_Ser-AS"/>
</dbReference>
<dbReference type="InterPro" id="IPR022409">
    <property type="entry name" value="PKD/Chitinase_dom"/>
</dbReference>
<dbReference type="PANTHER" id="PTHR43806">
    <property type="entry name" value="PEPTIDASE S8"/>
    <property type="match status" value="1"/>
</dbReference>
<evidence type="ECO:0000256" key="1">
    <source>
        <dbReference type="ARBA" id="ARBA00011073"/>
    </source>
</evidence>
<keyword evidence="3 5" id="KW-0378">Hydrolase</keyword>
<dbReference type="InterPro" id="IPR035986">
    <property type="entry name" value="PKD_dom_sf"/>
</dbReference>
<dbReference type="AlphaFoldDB" id="A0A9X1YPR5"/>
<dbReference type="PROSITE" id="PS50093">
    <property type="entry name" value="PKD"/>
    <property type="match status" value="1"/>
</dbReference>
<dbReference type="InterPro" id="IPR013783">
    <property type="entry name" value="Ig-like_fold"/>
</dbReference>
<dbReference type="Proteomes" id="UP001139353">
    <property type="component" value="Unassembled WGS sequence"/>
</dbReference>
<dbReference type="InterPro" id="IPR000209">
    <property type="entry name" value="Peptidase_S8/S53_dom"/>
</dbReference>
<evidence type="ECO:0000259" key="7">
    <source>
        <dbReference type="PROSITE" id="PS50093"/>
    </source>
</evidence>
<dbReference type="Gene3D" id="2.60.40.10">
    <property type="entry name" value="Immunoglobulins"/>
    <property type="match status" value="1"/>
</dbReference>
<dbReference type="PROSITE" id="PS51892">
    <property type="entry name" value="SUBTILASE"/>
    <property type="match status" value="1"/>
</dbReference>
<dbReference type="RefSeq" id="WP_275685632.1">
    <property type="nucleotide sequence ID" value="NZ_JAJLJH010000016.1"/>
</dbReference>
<dbReference type="Pfam" id="PF00082">
    <property type="entry name" value="Peptidase_S8"/>
    <property type="match status" value="1"/>
</dbReference>
<comment type="similarity">
    <text evidence="1 5">Belongs to the peptidase S8 family.</text>
</comment>
<dbReference type="InterPro" id="IPR036852">
    <property type="entry name" value="Peptidase_S8/S53_dom_sf"/>
</dbReference>
<dbReference type="GO" id="GO:0006508">
    <property type="term" value="P:proteolysis"/>
    <property type="evidence" value="ECO:0007669"/>
    <property type="project" value="UniProtKB-KW"/>
</dbReference>
<keyword evidence="6" id="KW-0732">Signal</keyword>
<name>A0A9X1YPR5_9BURK</name>
<evidence type="ECO:0000313" key="8">
    <source>
        <dbReference type="EMBL" id="MCK9689580.1"/>
    </source>
</evidence>
<dbReference type="SMART" id="SM00089">
    <property type="entry name" value="PKD"/>
    <property type="match status" value="1"/>
</dbReference>
<dbReference type="PRINTS" id="PR00723">
    <property type="entry name" value="SUBTILISIN"/>
</dbReference>
<protein>
    <submittedName>
        <fullName evidence="8">S8 family serine peptidase</fullName>
    </submittedName>
</protein>
<comment type="caution">
    <text evidence="8">The sequence shown here is derived from an EMBL/GenBank/DDBJ whole genome shotgun (WGS) entry which is preliminary data.</text>
</comment>
<feature type="active site" description="Charge relay system" evidence="5">
    <location>
        <position position="304"/>
    </location>
</feature>
<dbReference type="PANTHER" id="PTHR43806:SF11">
    <property type="entry name" value="CEREVISIN-RELATED"/>
    <property type="match status" value="1"/>
</dbReference>
<dbReference type="SUPFAM" id="SSF52743">
    <property type="entry name" value="Subtilisin-like"/>
    <property type="match status" value="1"/>
</dbReference>
<feature type="domain" description="PKD" evidence="7">
    <location>
        <begin position="636"/>
        <end position="702"/>
    </location>
</feature>
<evidence type="ECO:0000256" key="6">
    <source>
        <dbReference type="SAM" id="SignalP"/>
    </source>
</evidence>
<dbReference type="EMBL" id="JAJLJH010000016">
    <property type="protein sequence ID" value="MCK9689580.1"/>
    <property type="molecule type" value="Genomic_DNA"/>
</dbReference>
<dbReference type="InterPro" id="IPR050131">
    <property type="entry name" value="Peptidase_S8_subtilisin-like"/>
</dbReference>
<gene>
    <name evidence="8" type="ORF">LPC04_28005</name>
</gene>
<dbReference type="PROSITE" id="PS00138">
    <property type="entry name" value="SUBTILASE_SER"/>
    <property type="match status" value="1"/>
</dbReference>
<evidence type="ECO:0000256" key="3">
    <source>
        <dbReference type="ARBA" id="ARBA00022801"/>
    </source>
</evidence>
<feature type="chain" id="PRO_5040790070" evidence="6">
    <location>
        <begin position="20"/>
        <end position="744"/>
    </location>
</feature>
<dbReference type="CDD" id="cd00146">
    <property type="entry name" value="PKD"/>
    <property type="match status" value="1"/>
</dbReference>
<proteinExistence type="inferred from homology"/>
<keyword evidence="9" id="KW-1185">Reference proteome</keyword>
<dbReference type="GO" id="GO:0004252">
    <property type="term" value="F:serine-type endopeptidase activity"/>
    <property type="evidence" value="ECO:0007669"/>
    <property type="project" value="UniProtKB-UniRule"/>
</dbReference>
<reference evidence="8" key="1">
    <citation type="submission" date="2021-11" db="EMBL/GenBank/DDBJ databases">
        <title>BS-T2-15 a new species belonging to the Comamonadaceae family isolated from the soil of a French oak forest.</title>
        <authorList>
            <person name="Mieszkin S."/>
            <person name="Alain K."/>
        </authorList>
    </citation>
    <scope>NUCLEOTIDE SEQUENCE</scope>
    <source>
        <strain evidence="8">BS-T2-15</strain>
    </source>
</reference>
<organism evidence="8 9">
    <name type="scientific">Scleromatobacter humisilvae</name>
    <dbReference type="NCBI Taxonomy" id="2897159"/>
    <lineage>
        <taxon>Bacteria</taxon>
        <taxon>Pseudomonadati</taxon>
        <taxon>Pseudomonadota</taxon>
        <taxon>Betaproteobacteria</taxon>
        <taxon>Burkholderiales</taxon>
        <taxon>Sphaerotilaceae</taxon>
        <taxon>Scleromatobacter</taxon>
    </lineage>
</organism>
<sequence>MARLSRLLSAISLGAAVTAALGAAVVAVEYNPVHKSPTHLPESVAAGRVIVKFRERSSILSTSTSAASASTAAGPQKASVMSARLGVALSDGRALGARTQVMTSTGMSSSALVAALNADSDVEWAQVDRRRFAQAAAVNDLLYPDGQSIDAPQSGQWYLRAAYSETVPVMGANGQITPTVENVVSGINIEPAWAITHGSSSIVIGDVDTGITQHPDLDSKMLTGYDFIGWGASNRIYGLGLANSSDAIATANDGNLADPDPSDPGDYVTAAENSNSSGPFYKCNDADFPDDPPGSAVAVNSSWHGTQTASILGAATNNGAGMAGTGYDTPVIAARALGKCGGYDSDIIAAALWSGGIAVANVPANAHPARVINMSLGSSGNCATDAPAYVDAFTALRNKGVIVVAAAGNDEGLSVAVPANCQPATSDTNKTPLVIAVAGLRHAGTKVGFSDIGPEVTIAAPGGNCVNTNVTAATPCLYPIITAINSGATAPVANGGIYSDGVNHISLGTSFATPMVAGTVALMLSAAPNLTNQQVIDILKSTARPFPTVSDTTPQPPVCTVPASGSTTTQDECICTTSTCGAGMLDAGRAVIAAAALSTGSAPTYTAPTAVVAPAGGSVVAGSTLTLSGATSVVGSSGTALTYQWSIPDGDGFVSLGSTTGASVVVTGVSAGTGEVRLTVTDPTSGLTNSTTVSITVTAASTGGGSTGGGGGGGGGGGAANPAWLLALALAGLLLRPRARRPRA</sequence>
<dbReference type="InterPro" id="IPR015500">
    <property type="entry name" value="Peptidase_S8_subtilisin-rel"/>
</dbReference>